<evidence type="ECO:0000313" key="4">
    <source>
        <dbReference type="EMBL" id="VYU52536.1"/>
    </source>
</evidence>
<dbReference type="Pfam" id="PF20454">
    <property type="entry name" value="GpA_nuclease"/>
    <property type="match status" value="1"/>
</dbReference>
<name>A0A6N3FL12_9FIRM</name>
<dbReference type="PANTHER" id="PTHR34413">
    <property type="entry name" value="PROPHAGE TAIL FIBER ASSEMBLY PROTEIN HOMOLOG TFAE-RELATED-RELATED"/>
    <property type="match status" value="1"/>
</dbReference>
<dbReference type="GO" id="GO:0004519">
    <property type="term" value="F:endonuclease activity"/>
    <property type="evidence" value="ECO:0007669"/>
    <property type="project" value="InterPro"/>
</dbReference>
<dbReference type="RefSeq" id="WP_021842592.1">
    <property type="nucleotide sequence ID" value="NZ_CACRUX010000101.1"/>
</dbReference>
<evidence type="ECO:0000259" key="2">
    <source>
        <dbReference type="Pfam" id="PF05876"/>
    </source>
</evidence>
<proteinExistence type="inferred from homology"/>
<dbReference type="InterPro" id="IPR046453">
    <property type="entry name" value="GpA_ATPase"/>
</dbReference>
<feature type="domain" description="Phage terminase large subunit GpA ATPase" evidence="2">
    <location>
        <begin position="54"/>
        <end position="299"/>
    </location>
</feature>
<dbReference type="AlphaFoldDB" id="A0A6N3FL12"/>
<accession>A0A6N3FL12</accession>
<feature type="region of interest" description="Disordered" evidence="1">
    <location>
        <begin position="596"/>
        <end position="617"/>
    </location>
</feature>
<protein>
    <submittedName>
        <fullName evidence="4">Phage terminase large subunit (GpA)</fullName>
    </submittedName>
</protein>
<dbReference type="InterPro" id="IPR008866">
    <property type="entry name" value="Phage_lambda_GpA-like"/>
</dbReference>
<evidence type="ECO:0000259" key="3">
    <source>
        <dbReference type="Pfam" id="PF20454"/>
    </source>
</evidence>
<dbReference type="PANTHER" id="PTHR34413:SF2">
    <property type="entry name" value="PROPHAGE TAIL FIBER ASSEMBLY PROTEIN HOMOLOG TFAE-RELATED"/>
    <property type="match status" value="1"/>
</dbReference>
<organism evidence="4">
    <name type="scientific">Veillonella ratti</name>
    <dbReference type="NCBI Taxonomy" id="103892"/>
    <lineage>
        <taxon>Bacteria</taxon>
        <taxon>Bacillati</taxon>
        <taxon>Bacillota</taxon>
        <taxon>Negativicutes</taxon>
        <taxon>Veillonellales</taxon>
        <taxon>Veillonellaceae</taxon>
        <taxon>Veillonella</taxon>
    </lineage>
</organism>
<feature type="domain" description="Terminase large subunit GpA endonuclease" evidence="3">
    <location>
        <begin position="312"/>
        <end position="585"/>
    </location>
</feature>
<dbReference type="InterPro" id="IPR051220">
    <property type="entry name" value="TFA_Chaperone"/>
</dbReference>
<dbReference type="HAMAP" id="MF_04144">
    <property type="entry name" value="TERL_LAMBDA"/>
    <property type="match status" value="1"/>
</dbReference>
<dbReference type="EMBL" id="CACRUX010000101">
    <property type="protein sequence ID" value="VYU52536.1"/>
    <property type="molecule type" value="Genomic_DNA"/>
</dbReference>
<dbReference type="GO" id="GO:0005524">
    <property type="term" value="F:ATP binding"/>
    <property type="evidence" value="ECO:0007669"/>
    <property type="project" value="InterPro"/>
</dbReference>
<gene>
    <name evidence="4" type="ORF">VRLFYP33_02365</name>
</gene>
<dbReference type="InterPro" id="IPR027417">
    <property type="entry name" value="P-loop_NTPase"/>
</dbReference>
<dbReference type="Pfam" id="PF05876">
    <property type="entry name" value="GpA_ATPase"/>
    <property type="match status" value="1"/>
</dbReference>
<dbReference type="GO" id="GO:0016887">
    <property type="term" value="F:ATP hydrolysis activity"/>
    <property type="evidence" value="ECO:0007669"/>
    <property type="project" value="InterPro"/>
</dbReference>
<dbReference type="Gene3D" id="3.40.50.300">
    <property type="entry name" value="P-loop containing nucleotide triphosphate hydrolases"/>
    <property type="match status" value="1"/>
</dbReference>
<dbReference type="InterPro" id="IPR046454">
    <property type="entry name" value="GpA_endonuclease"/>
</dbReference>
<evidence type="ECO:0000256" key="1">
    <source>
        <dbReference type="SAM" id="MobiDB-lite"/>
    </source>
</evidence>
<reference evidence="4" key="1">
    <citation type="submission" date="2019-11" db="EMBL/GenBank/DDBJ databases">
        <authorList>
            <person name="Feng L."/>
        </authorList>
    </citation>
    <scope>NUCLEOTIDE SEQUENCE</scope>
    <source>
        <strain evidence="4">VrattiLFYP33</strain>
    </source>
</reference>
<sequence>MRQEPSRQQAEDIVRQNLSNAVSRALAIFTPPERLTVSEWADKYRVMSSQETSRPGMWDTNNVPYMKLIMDCFNKDEIEQIVWLKCTQIGGTEAMLNMVGYTISQNPSRIMYVLPDDNLIEQFSELRLQRMIGNCPTLADKVDSRNSVDLIKFQGGFLVFASSRSPSALASWSVPILFLDEIDKFPIFAGKEASPIKLASERLKNWPIRKMFMCSTPTLKTGNIYTAYEAADVRYRYYVPCPHCGKLQTLEFGGIKWPKNEEGHSDVTTVRYSAYYECTYCGGRIDDRHKMQMLKQGKWIAENQVAGIVSKVGFSISSLYSPWVTFGRIASEFLSSKDNPTDLQNFVNSWLGEPWENKADTLDADIVLSKESDLDEGVVPEWAQLLTAGVDVQKNGYYWTIRAWGYRITSQNIAHGYCEALEEIEEIMNRHYPDSDGELRWQVQLCAIDSGYKTDEIYEFCLYNGDWAVPVKGAANSQKIARYTRSNIDASGKSWNGQGVYVINTDQYKDFIYAHLRRPLGEGCWMVYNGCDRRYAEMITSEHKIETIKNNRCLASWVPKSSGIDNHYLDTEVYAALAADLLSVRYLGEQVQINNTSAQHQGRKQSNDEFGDDWLGV</sequence>